<dbReference type="InterPro" id="IPR001611">
    <property type="entry name" value="Leu-rich_rpt"/>
</dbReference>
<keyword evidence="6" id="KW-0067">ATP-binding</keyword>
<dbReference type="Pfam" id="PF14484">
    <property type="entry name" value="FISNA"/>
    <property type="match status" value="1"/>
</dbReference>
<comment type="subcellular location">
    <subcellularLocation>
        <location evidence="1">Cytoplasm</location>
    </subcellularLocation>
</comment>
<dbReference type="InterPro" id="IPR041075">
    <property type="entry name" value="NOD1/2_WH"/>
</dbReference>
<dbReference type="Ensembl" id="ENSCCRT00010112234.1">
    <property type="protein sequence ID" value="ENSCCRP00010101035.1"/>
    <property type="gene ID" value="ENSCCRG00010044413.1"/>
</dbReference>
<feature type="region of interest" description="Disordered" evidence="7">
    <location>
        <begin position="46"/>
        <end position="114"/>
    </location>
</feature>
<keyword evidence="4" id="KW-0677">Repeat</keyword>
<evidence type="ECO:0000313" key="9">
    <source>
        <dbReference type="Ensembl" id="ENSCCRP00010101035.1"/>
    </source>
</evidence>
<dbReference type="InterPro" id="IPR027417">
    <property type="entry name" value="P-loop_NTPase"/>
</dbReference>
<proteinExistence type="predicted"/>
<dbReference type="InterPro" id="IPR051261">
    <property type="entry name" value="NLR"/>
</dbReference>
<dbReference type="Proteomes" id="UP000694427">
    <property type="component" value="Unplaced"/>
</dbReference>
<feature type="compositionally biased region" description="Polar residues" evidence="7">
    <location>
        <begin position="57"/>
        <end position="72"/>
    </location>
</feature>
<dbReference type="AlphaFoldDB" id="A0A8C1P583"/>
<evidence type="ECO:0000256" key="3">
    <source>
        <dbReference type="ARBA" id="ARBA00022614"/>
    </source>
</evidence>
<dbReference type="GO" id="GO:0005524">
    <property type="term" value="F:ATP binding"/>
    <property type="evidence" value="ECO:0007669"/>
    <property type="project" value="UniProtKB-KW"/>
</dbReference>
<evidence type="ECO:0000256" key="6">
    <source>
        <dbReference type="ARBA" id="ARBA00022840"/>
    </source>
</evidence>
<evidence type="ECO:0000313" key="10">
    <source>
        <dbReference type="Proteomes" id="UP000694427"/>
    </source>
</evidence>
<keyword evidence="3" id="KW-0433">Leucine-rich repeat</keyword>
<dbReference type="InterPro" id="IPR041267">
    <property type="entry name" value="NLRP_HD2"/>
</dbReference>
<dbReference type="Gene3D" id="3.40.50.300">
    <property type="entry name" value="P-loop containing nucleotide triphosphate hydrolases"/>
    <property type="match status" value="1"/>
</dbReference>
<sequence length="851" mass="96556">MELNRYGHYEDHTSLDAFAQSLVHKERLESSEPSCVSMKSDWSMDHPHNFSGHNGPRFSSVQKHSPKSSEPSCVSMKSDWSMDHPHNFSGHTGPRFSSVQKHRPKSSKPSCVSMKSDWSMDHRHNFSGHTGPRFRHDPQHEPLKLFRSNLRKKFECLCEGTATQGNPTLLNEIYTELYITESESGEINNEHEVRQIETQSRRAATEDTPIKCKDIFRPLPGQDKAIRTVLTKGVAGIGKTVSVQKFILDWAEGKENQDVQLIFPLPFREINLMKDKTLSLLDLMHIFFPETKEMKPFSGEYKVVFVFDGLDECRLSLDFQSSVRLCDVSESASVDVLLTNLIMGNLLPSALIWITSRPAAADLVPSECIHRVTEVRGFSDPQKEEYFRKRIKNQHLAKRIISHLKSSRSLFIMCHIPVFCWISATVLEKMMKKSWKGEIPKTLTQMYTHFLIIQTNIKHEKDYERKVKDEDMILKLGKLSFQQLVKGNLIFYEEDLRECGIDETDASVYSGLCTQIFREELGLYQGKVFCFVHLSIQEHLAALYVLLSFLLDKRDVLKEKLSSKHPHEFTCHTISDLHQRAVDKALQSKNGHLDLFLRFLLGLSLESNQTLLKYLLTHIVNISFSEEKTVEYIKTRIRLNPSPEKSINLFHCLNELGDQSLVSEVQKYLRSGGLSRARLSSSQWSAVVFVLLTSEQLDKFDLSKYISRGQNQNHMKPDELLLKLLPVVEASRSAWLCKCGVTAEGCAALSSALTSNSSQLRELDLSGNKVGDAGVKLISDALKDRRCKLEKLRLCKCGVTAEGCAALSSALTSNSSQLRELDLSGNKVGDAGVKLISDALKDRRCKLETLR</sequence>
<dbReference type="SMART" id="SM00368">
    <property type="entry name" value="LRR_RI"/>
    <property type="match status" value="4"/>
</dbReference>
<dbReference type="Pfam" id="PF05729">
    <property type="entry name" value="NACHT"/>
    <property type="match status" value="1"/>
</dbReference>
<dbReference type="Pfam" id="PF13516">
    <property type="entry name" value="LRR_6"/>
    <property type="match status" value="2"/>
</dbReference>
<dbReference type="InterPro" id="IPR007111">
    <property type="entry name" value="NACHT_NTPase"/>
</dbReference>
<evidence type="ECO:0000256" key="1">
    <source>
        <dbReference type="ARBA" id="ARBA00004496"/>
    </source>
</evidence>
<reference evidence="9" key="2">
    <citation type="submission" date="2025-09" db="UniProtKB">
        <authorList>
            <consortium name="Ensembl"/>
        </authorList>
    </citation>
    <scope>IDENTIFICATION</scope>
</reference>
<dbReference type="InterPro" id="IPR032675">
    <property type="entry name" value="LRR_dom_sf"/>
</dbReference>
<dbReference type="FunFam" id="3.80.10.10:FF:000714">
    <property type="entry name" value="Si:ch211-149a19.3"/>
    <property type="match status" value="1"/>
</dbReference>
<reference evidence="9" key="1">
    <citation type="submission" date="2025-08" db="UniProtKB">
        <authorList>
            <consortium name="Ensembl"/>
        </authorList>
    </citation>
    <scope>IDENTIFICATION</scope>
</reference>
<evidence type="ECO:0000259" key="8">
    <source>
        <dbReference type="PROSITE" id="PS50837"/>
    </source>
</evidence>
<keyword evidence="2" id="KW-0963">Cytoplasm</keyword>
<keyword evidence="10" id="KW-1185">Reference proteome</keyword>
<feature type="domain" description="NACHT" evidence="8">
    <location>
        <begin position="227"/>
        <end position="360"/>
    </location>
</feature>
<dbReference type="PANTHER" id="PTHR24106">
    <property type="entry name" value="NACHT, LRR AND CARD DOMAINS-CONTAINING"/>
    <property type="match status" value="1"/>
</dbReference>
<dbReference type="FunFam" id="3.40.50.300:FF:000210">
    <property type="entry name" value="Si:dkey-16p6.1"/>
    <property type="match status" value="1"/>
</dbReference>
<evidence type="ECO:0000256" key="4">
    <source>
        <dbReference type="ARBA" id="ARBA00022737"/>
    </source>
</evidence>
<dbReference type="PROSITE" id="PS50837">
    <property type="entry name" value="NACHT"/>
    <property type="match status" value="1"/>
</dbReference>
<organism evidence="9 10">
    <name type="scientific">Cyprinus carpio</name>
    <name type="common">Common carp</name>
    <dbReference type="NCBI Taxonomy" id="7962"/>
    <lineage>
        <taxon>Eukaryota</taxon>
        <taxon>Metazoa</taxon>
        <taxon>Chordata</taxon>
        <taxon>Craniata</taxon>
        <taxon>Vertebrata</taxon>
        <taxon>Euteleostomi</taxon>
        <taxon>Actinopterygii</taxon>
        <taxon>Neopterygii</taxon>
        <taxon>Teleostei</taxon>
        <taxon>Ostariophysi</taxon>
        <taxon>Cypriniformes</taxon>
        <taxon>Cyprinidae</taxon>
        <taxon>Cyprininae</taxon>
        <taxon>Cyprinus</taxon>
    </lineage>
</organism>
<dbReference type="Pfam" id="PF17776">
    <property type="entry name" value="NLRC4_HD2"/>
    <property type="match status" value="1"/>
</dbReference>
<dbReference type="Gene3D" id="3.80.10.10">
    <property type="entry name" value="Ribonuclease Inhibitor"/>
    <property type="match status" value="1"/>
</dbReference>
<evidence type="ECO:0000256" key="7">
    <source>
        <dbReference type="SAM" id="MobiDB-lite"/>
    </source>
</evidence>
<protein>
    <recommendedName>
        <fullName evidence="8">NACHT domain-containing protein</fullName>
    </recommendedName>
</protein>
<keyword evidence="5" id="KW-0547">Nucleotide-binding</keyword>
<name>A0A8C1P583_CYPCA</name>
<dbReference type="Pfam" id="PF17779">
    <property type="entry name" value="WHD_NOD2"/>
    <property type="match status" value="1"/>
</dbReference>
<evidence type="ECO:0000256" key="5">
    <source>
        <dbReference type="ARBA" id="ARBA00022741"/>
    </source>
</evidence>
<evidence type="ECO:0000256" key="2">
    <source>
        <dbReference type="ARBA" id="ARBA00022490"/>
    </source>
</evidence>
<dbReference type="SUPFAM" id="SSF52540">
    <property type="entry name" value="P-loop containing nucleoside triphosphate hydrolases"/>
    <property type="match status" value="1"/>
</dbReference>
<dbReference type="GO" id="GO:0005737">
    <property type="term" value="C:cytoplasm"/>
    <property type="evidence" value="ECO:0007669"/>
    <property type="project" value="UniProtKB-SubCell"/>
</dbReference>
<dbReference type="InterPro" id="IPR029495">
    <property type="entry name" value="NACHT-assoc"/>
</dbReference>
<dbReference type="SMART" id="SM01288">
    <property type="entry name" value="FISNA"/>
    <property type="match status" value="1"/>
</dbReference>
<accession>A0A8C1P583</accession>
<dbReference type="SUPFAM" id="SSF52047">
    <property type="entry name" value="RNI-like"/>
    <property type="match status" value="1"/>
</dbReference>